<keyword evidence="3" id="KW-1185">Reference proteome</keyword>
<dbReference type="EMBL" id="JADZSC010000001">
    <property type="protein sequence ID" value="MBH0229162.1"/>
    <property type="molecule type" value="Genomic_DNA"/>
</dbReference>
<accession>A0A931HT68</accession>
<evidence type="ECO:0000256" key="1">
    <source>
        <dbReference type="SAM" id="Phobius"/>
    </source>
</evidence>
<sequence>MRTRTKMALAISLIVWIGFPVLFFFISLNTNEWNYLILSIPGSFTAGFTGLMLTIHHHEKDHQS</sequence>
<feature type="transmembrane region" description="Helical" evidence="1">
    <location>
        <begin position="7"/>
        <end position="27"/>
    </location>
</feature>
<organism evidence="2 3">
    <name type="scientific">Halobacillus yeomjeoni</name>
    <dbReference type="NCBI Taxonomy" id="311194"/>
    <lineage>
        <taxon>Bacteria</taxon>
        <taxon>Bacillati</taxon>
        <taxon>Bacillota</taxon>
        <taxon>Bacilli</taxon>
        <taxon>Bacillales</taxon>
        <taxon>Bacillaceae</taxon>
        <taxon>Halobacillus</taxon>
    </lineage>
</organism>
<keyword evidence="1" id="KW-1133">Transmembrane helix</keyword>
<comment type="caution">
    <text evidence="2">The sequence shown here is derived from an EMBL/GenBank/DDBJ whole genome shotgun (WGS) entry which is preliminary data.</text>
</comment>
<proteinExistence type="predicted"/>
<reference evidence="2 3" key="1">
    <citation type="journal article" date="2005" name="Int. J. Syst. Evol. Microbiol.">
        <title>Halobacillus yeomjeoni sp. nov., isolated from a marine solar saltern in Korea.</title>
        <authorList>
            <person name="Yoon J.H."/>
            <person name="Kang S.J."/>
            <person name="Lee C.H."/>
            <person name="Oh H.W."/>
            <person name="Oh T.K."/>
        </authorList>
    </citation>
    <scope>NUCLEOTIDE SEQUENCE [LARGE SCALE GENOMIC DNA]</scope>
    <source>
        <strain evidence="2 3">KCTC 3957</strain>
    </source>
</reference>
<evidence type="ECO:0000313" key="3">
    <source>
        <dbReference type="Proteomes" id="UP000614490"/>
    </source>
</evidence>
<dbReference type="Proteomes" id="UP000614490">
    <property type="component" value="Unassembled WGS sequence"/>
</dbReference>
<feature type="transmembrane region" description="Helical" evidence="1">
    <location>
        <begin position="33"/>
        <end position="55"/>
    </location>
</feature>
<dbReference type="AlphaFoldDB" id="A0A931HT68"/>
<name>A0A931HT68_9BACI</name>
<keyword evidence="1" id="KW-0472">Membrane</keyword>
<keyword evidence="1" id="KW-0812">Transmembrane</keyword>
<gene>
    <name evidence="2" type="ORF">H0267_02945</name>
</gene>
<protein>
    <submittedName>
        <fullName evidence="2">Uncharacterized protein</fullName>
    </submittedName>
</protein>
<dbReference type="RefSeq" id="WP_197315789.1">
    <property type="nucleotide sequence ID" value="NZ_JADZSC010000001.1"/>
</dbReference>
<evidence type="ECO:0000313" key="2">
    <source>
        <dbReference type="EMBL" id="MBH0229162.1"/>
    </source>
</evidence>